<name>A0A481YSR8_9VIRU</name>
<sequence>MPEFTSISRETSQQLIDSFKLPLKDLVFRRVTRVYVDKTNLLSIHYYKGPTIFSTLTLEEYQNSNYTKNQLEKIEFQYRRFSVGTSLCSLRNNSFNGIKFMCLSEHYAEIDSMTFQFIKKSCTVLPQVGDLVCMSINPSSGVVESWFTCSEQFMRMWTVLMFQNHPSFEARGREPRMRERLMSGNRLNTNSFLKWNLAHEQSGVQIDQEQSSDRYVRMRTEEVSRKWIHIYPAFVLMMRYGELPTNQNIPNNRDGGPVLTEWNLPFDFVEKFIQTHTTDV</sequence>
<protein>
    <submittedName>
        <fullName evidence="1">Uncharacterized protein</fullName>
    </submittedName>
</protein>
<gene>
    <name evidence="1" type="ORF">LCMAC102_00630</name>
</gene>
<dbReference type="EMBL" id="MK500334">
    <property type="protein sequence ID" value="QBK86268.1"/>
    <property type="molecule type" value="Genomic_DNA"/>
</dbReference>
<organism evidence="1">
    <name type="scientific">Marseillevirus LCMAC102</name>
    <dbReference type="NCBI Taxonomy" id="2506603"/>
    <lineage>
        <taxon>Viruses</taxon>
        <taxon>Varidnaviria</taxon>
        <taxon>Bamfordvirae</taxon>
        <taxon>Nucleocytoviricota</taxon>
        <taxon>Megaviricetes</taxon>
        <taxon>Pimascovirales</taxon>
        <taxon>Pimascovirales incertae sedis</taxon>
        <taxon>Marseilleviridae</taxon>
    </lineage>
</organism>
<accession>A0A481YSR8</accession>
<proteinExistence type="predicted"/>
<evidence type="ECO:0000313" key="1">
    <source>
        <dbReference type="EMBL" id="QBK86268.1"/>
    </source>
</evidence>
<reference evidence="1" key="1">
    <citation type="journal article" date="2019" name="MBio">
        <title>Virus Genomes from Deep Sea Sediments Expand the Ocean Megavirome and Support Independent Origins of Viral Gigantism.</title>
        <authorList>
            <person name="Backstrom D."/>
            <person name="Yutin N."/>
            <person name="Jorgensen S.L."/>
            <person name="Dharamshi J."/>
            <person name="Homa F."/>
            <person name="Zaremba-Niedwiedzka K."/>
            <person name="Spang A."/>
            <person name="Wolf Y.I."/>
            <person name="Koonin E.V."/>
            <person name="Ettema T.J."/>
        </authorList>
    </citation>
    <scope>NUCLEOTIDE SEQUENCE</scope>
</reference>